<dbReference type="AlphaFoldDB" id="A0A2T9Z7E1"/>
<dbReference type="STRING" id="133381.A0A2T9Z7E1"/>
<protein>
    <submittedName>
        <fullName evidence="1">Uncharacterized protein</fullName>
    </submittedName>
</protein>
<comment type="caution">
    <text evidence="1">The sequence shown here is derived from an EMBL/GenBank/DDBJ whole genome shotgun (WGS) entry which is preliminary data.</text>
</comment>
<keyword evidence="2" id="KW-1185">Reference proteome</keyword>
<accession>A0A2T9Z7E1</accession>
<dbReference type="InterPro" id="IPR006939">
    <property type="entry name" value="SNF5"/>
</dbReference>
<feature type="non-terminal residue" evidence="1">
    <location>
        <position position="197"/>
    </location>
</feature>
<reference evidence="1 2" key="1">
    <citation type="journal article" date="2018" name="MBio">
        <title>Comparative Genomics Reveals the Core Gene Toolbox for the Fungus-Insect Symbiosis.</title>
        <authorList>
            <person name="Wang Y."/>
            <person name="Stata M."/>
            <person name="Wang W."/>
            <person name="Stajich J.E."/>
            <person name="White M.M."/>
            <person name="Moncalvo J.M."/>
        </authorList>
    </citation>
    <scope>NUCLEOTIDE SEQUENCE [LARGE SCALE GENOMIC DNA]</scope>
    <source>
        <strain evidence="1 2">SC-DP-2</strain>
    </source>
</reference>
<dbReference type="Proteomes" id="UP000245609">
    <property type="component" value="Unassembled WGS sequence"/>
</dbReference>
<proteinExistence type="predicted"/>
<dbReference type="GO" id="GO:0006338">
    <property type="term" value="P:chromatin remodeling"/>
    <property type="evidence" value="ECO:0007669"/>
    <property type="project" value="InterPro"/>
</dbReference>
<evidence type="ECO:0000313" key="1">
    <source>
        <dbReference type="EMBL" id="PVV00447.1"/>
    </source>
</evidence>
<gene>
    <name evidence="1" type="ORF">BB560_005168</name>
</gene>
<dbReference type="OrthoDB" id="10258327at2759"/>
<evidence type="ECO:0000313" key="2">
    <source>
        <dbReference type="Proteomes" id="UP000245609"/>
    </source>
</evidence>
<dbReference type="EMBL" id="MBFS01001978">
    <property type="protein sequence ID" value="PVV00447.1"/>
    <property type="molecule type" value="Genomic_DNA"/>
</dbReference>
<dbReference type="Pfam" id="PF04855">
    <property type="entry name" value="SNF5"/>
    <property type="match status" value="1"/>
</dbReference>
<sequence length="197" mass="22902">MNSEYLYRVKDAKTSMLVPLLLNSGIDSIQNLGSTRLTRSRRVLRDIDSSEEEEEEPVEKDNSSIQIRKRIKTSHIYSTLNDTFKSSLTEEILVPIKLDFEIDDFRIQDSFTWNLNESVISPEVFAEIMCTDLDLPIGPGLANEYISGAIYEQLEAHRYLIRQIQQRSLETVKFIEGKNYPPRLYDYSDFELRVPIN</sequence>
<organism evidence="1 2">
    <name type="scientific">Smittium megazygosporum</name>
    <dbReference type="NCBI Taxonomy" id="133381"/>
    <lineage>
        <taxon>Eukaryota</taxon>
        <taxon>Fungi</taxon>
        <taxon>Fungi incertae sedis</taxon>
        <taxon>Zoopagomycota</taxon>
        <taxon>Kickxellomycotina</taxon>
        <taxon>Harpellomycetes</taxon>
        <taxon>Harpellales</taxon>
        <taxon>Legeriomycetaceae</taxon>
        <taxon>Smittium</taxon>
    </lineage>
</organism>
<name>A0A2T9Z7E1_9FUNG</name>
<dbReference type="GO" id="GO:0000228">
    <property type="term" value="C:nuclear chromosome"/>
    <property type="evidence" value="ECO:0007669"/>
    <property type="project" value="InterPro"/>
</dbReference>